<keyword evidence="2" id="KW-1185">Reference proteome</keyword>
<evidence type="ECO:0000313" key="1">
    <source>
        <dbReference type="EMBL" id="PJJ73315.1"/>
    </source>
</evidence>
<dbReference type="InterPro" id="IPR023393">
    <property type="entry name" value="START-like_dom_sf"/>
</dbReference>
<evidence type="ECO:0008006" key="3">
    <source>
        <dbReference type="Google" id="ProtNLM"/>
    </source>
</evidence>
<dbReference type="Proteomes" id="UP000228758">
    <property type="component" value="Unassembled WGS sequence"/>
</dbReference>
<dbReference type="OrthoDB" id="7428016at2"/>
<dbReference type="EMBL" id="PGFF01000001">
    <property type="protein sequence ID" value="PJJ73315.1"/>
    <property type="molecule type" value="Genomic_DNA"/>
</dbReference>
<dbReference type="SUPFAM" id="SSF55961">
    <property type="entry name" value="Bet v1-like"/>
    <property type="match status" value="1"/>
</dbReference>
<organism evidence="1 2">
    <name type="scientific">Diaminobutyricimonas aerilata</name>
    <dbReference type="NCBI Taxonomy" id="1162967"/>
    <lineage>
        <taxon>Bacteria</taxon>
        <taxon>Bacillati</taxon>
        <taxon>Actinomycetota</taxon>
        <taxon>Actinomycetes</taxon>
        <taxon>Micrococcales</taxon>
        <taxon>Microbacteriaceae</taxon>
        <taxon>Diaminobutyricimonas</taxon>
    </lineage>
</organism>
<proteinExistence type="predicted"/>
<comment type="caution">
    <text evidence="1">The sequence shown here is derived from an EMBL/GenBank/DDBJ whole genome shotgun (WGS) entry which is preliminary data.</text>
</comment>
<dbReference type="AlphaFoldDB" id="A0A2M9CN47"/>
<dbReference type="Gene3D" id="3.30.530.20">
    <property type="match status" value="1"/>
</dbReference>
<sequence length="156" mass="17444">MRVTLRLVLDCSADAAWEALRSPAGLQHTAGPFMHVRSLEPGGLPDRWALDEDHRVATSLFGVLPAGEQRIHLHEERRGTARILVDSGAPVTGLLAMFSSWKHRMAVAPTADGRTLYRDRLDVGGPGALLAWPVLWAFWQWRAHRLRQMARMLPLV</sequence>
<accession>A0A2M9CN47</accession>
<gene>
    <name evidence="1" type="ORF">CLV46_2901</name>
</gene>
<name>A0A2M9CN47_9MICO</name>
<protein>
    <recommendedName>
        <fullName evidence="3">Polyketide cyclase/dehydrase/lipid transport protein</fullName>
    </recommendedName>
</protein>
<evidence type="ECO:0000313" key="2">
    <source>
        <dbReference type="Proteomes" id="UP000228758"/>
    </source>
</evidence>
<dbReference type="RefSeq" id="WP_100365417.1">
    <property type="nucleotide sequence ID" value="NZ_PGFF01000001.1"/>
</dbReference>
<reference evidence="1 2" key="1">
    <citation type="submission" date="2017-11" db="EMBL/GenBank/DDBJ databases">
        <title>Genomic Encyclopedia of Archaeal and Bacterial Type Strains, Phase II (KMG-II): From Individual Species to Whole Genera.</title>
        <authorList>
            <person name="Goeker M."/>
        </authorList>
    </citation>
    <scope>NUCLEOTIDE SEQUENCE [LARGE SCALE GENOMIC DNA]</scope>
    <source>
        <strain evidence="1 2">DSM 27393</strain>
    </source>
</reference>